<dbReference type="EMBL" id="CP013251">
    <property type="protein sequence ID" value="AMO56038.1"/>
    <property type="molecule type" value="Genomic_DNA"/>
</dbReference>
<dbReference type="Gene3D" id="2.130.10.10">
    <property type="entry name" value="YVTN repeat-like/Quinoprotein amine dehydrogenase"/>
    <property type="match status" value="1"/>
</dbReference>
<dbReference type="GO" id="GO:0009279">
    <property type="term" value="C:cell outer membrane"/>
    <property type="evidence" value="ECO:0007669"/>
    <property type="project" value="UniProtKB-SubCell"/>
</dbReference>
<comment type="subunit">
    <text evidence="4">Part of the Bam complex.</text>
</comment>
<evidence type="ECO:0000256" key="2">
    <source>
        <dbReference type="ARBA" id="ARBA00023136"/>
    </source>
</evidence>
<keyword evidence="3 4" id="KW-0998">Cell outer membrane</keyword>
<dbReference type="PANTHER" id="PTHR34512:SF30">
    <property type="entry name" value="OUTER MEMBRANE PROTEIN ASSEMBLY FACTOR BAMB"/>
    <property type="match status" value="1"/>
</dbReference>
<evidence type="ECO:0000256" key="4">
    <source>
        <dbReference type="HAMAP-Rule" id="MF_00923"/>
    </source>
</evidence>
<comment type="similarity">
    <text evidence="4">Belongs to the BamB family.</text>
</comment>
<dbReference type="AlphaFoldDB" id="A0A142BBB2"/>
<dbReference type="PROSITE" id="PS51257">
    <property type="entry name" value="PROKAR_LIPOPROTEIN"/>
    <property type="match status" value="1"/>
</dbReference>
<evidence type="ECO:0000256" key="3">
    <source>
        <dbReference type="ARBA" id="ARBA00023237"/>
    </source>
</evidence>
<dbReference type="RefSeq" id="WP_051789360.1">
    <property type="nucleotide sequence ID" value="NZ_CP013251.1"/>
</dbReference>
<keyword evidence="4" id="KW-0564">Palmitate</keyword>
<evidence type="ECO:0000256" key="1">
    <source>
        <dbReference type="ARBA" id="ARBA00022729"/>
    </source>
</evidence>
<dbReference type="HAMAP" id="MF_00923">
    <property type="entry name" value="OM_assembly_BamB"/>
    <property type="match status" value="1"/>
</dbReference>
<dbReference type="PANTHER" id="PTHR34512">
    <property type="entry name" value="CELL SURFACE PROTEIN"/>
    <property type="match status" value="1"/>
</dbReference>
<dbReference type="Pfam" id="PF13360">
    <property type="entry name" value="PQQ_2"/>
    <property type="match status" value="1"/>
</dbReference>
<evidence type="ECO:0000313" key="7">
    <source>
        <dbReference type="Proteomes" id="UP000071065"/>
    </source>
</evidence>
<organism evidence="6 7">
    <name type="scientific">Endozoicomonas montiporae CL-33</name>
    <dbReference type="NCBI Taxonomy" id="570277"/>
    <lineage>
        <taxon>Bacteria</taxon>
        <taxon>Pseudomonadati</taxon>
        <taxon>Pseudomonadota</taxon>
        <taxon>Gammaproteobacteria</taxon>
        <taxon>Oceanospirillales</taxon>
        <taxon>Endozoicomonadaceae</taxon>
        <taxon>Endozoicomonas</taxon>
    </lineage>
</organism>
<dbReference type="InterPro" id="IPR002372">
    <property type="entry name" value="PQQ_rpt_dom"/>
</dbReference>
<evidence type="ECO:0000313" key="6">
    <source>
        <dbReference type="EMBL" id="AMO56038.1"/>
    </source>
</evidence>
<dbReference type="SUPFAM" id="SSF50998">
    <property type="entry name" value="Quinoprotein alcohol dehydrogenase-like"/>
    <property type="match status" value="1"/>
</dbReference>
<comment type="function">
    <text evidence="4">Part of the outer membrane protein assembly complex, which is involved in assembly and insertion of beta-barrel proteins into the outer membrane.</text>
</comment>
<keyword evidence="1 4" id="KW-0732">Signal</keyword>
<gene>
    <name evidence="4 6" type="primary">bamB</name>
    <name evidence="6" type="ORF">EZMO1_1899</name>
</gene>
<keyword evidence="4" id="KW-0449">Lipoprotein</keyword>
<dbReference type="InterPro" id="IPR015943">
    <property type="entry name" value="WD40/YVTN_repeat-like_dom_sf"/>
</dbReference>
<dbReference type="STRING" id="570277.EZMO1_1899"/>
<sequence>MERFFRSLMVVTLSVGLTACGMFSKDDEEVRTPKPLTSFEASVEMKQVWSHNIGEGVRDSYEQLLPSVFGDVIYTAGANGTVTALELESGKRVWNRKLGVQVGGGINAMQGMLLLGTLDGRVLALSAEDGSDLWETRVSSEVISIPQMSGNTVIVQSIDDTVSAINAETGEIVWTQENLQPALTLRGSSSPRIESGAVFAGFHSGEARAYRIEDGTPLWASKVALPKGSSELERMVDINASPLIVGDNVFMVSYQGNAAALDMYSGRVRWNREISSYKPMSSGFGSLYLTDQDSYVSSIDQRTGAVGWRQDQLEYRQVSAPAAYSSYVAVGDLDGYVHLLSQVDGSMAGRYKVGTAIRSQPVSAGNLLLVLDAKGKLYAFAQK</sequence>
<evidence type="ECO:0000259" key="5">
    <source>
        <dbReference type="Pfam" id="PF13360"/>
    </source>
</evidence>
<dbReference type="NCBIfam" id="TIGR03300">
    <property type="entry name" value="assembly_YfgL"/>
    <property type="match status" value="1"/>
</dbReference>
<comment type="subcellular location">
    <subcellularLocation>
        <location evidence="4">Cell outer membrane</location>
        <topology evidence="4">Lipid-anchor</topology>
    </subcellularLocation>
</comment>
<protein>
    <recommendedName>
        <fullName evidence="4">Outer membrane protein assembly factor BamB</fullName>
    </recommendedName>
</protein>
<name>A0A142BBB2_9GAMM</name>
<dbReference type="OrthoDB" id="5173551at2"/>
<accession>A0A142BBB2</accession>
<dbReference type="InterPro" id="IPR018391">
    <property type="entry name" value="PQQ_b-propeller_rpt"/>
</dbReference>
<feature type="domain" description="Pyrrolo-quinoline quinone repeat" evidence="5">
    <location>
        <begin position="79"/>
        <end position="310"/>
    </location>
</feature>
<dbReference type="Proteomes" id="UP000071065">
    <property type="component" value="Chromosome"/>
</dbReference>
<proteinExistence type="inferred from homology"/>
<dbReference type="KEGG" id="emp:EZMO1_1899"/>
<dbReference type="GO" id="GO:0043165">
    <property type="term" value="P:Gram-negative-bacterium-type cell outer membrane assembly"/>
    <property type="evidence" value="ECO:0007669"/>
    <property type="project" value="UniProtKB-UniRule"/>
</dbReference>
<reference evidence="6 7" key="1">
    <citation type="journal article" date="2016" name="Front. Microbiol.">
        <title>Genomic Insight into the Host-Endosymbiont Relationship of Endozoicomonas montiporae CL-33(T) with its Coral Host.</title>
        <authorList>
            <person name="Ding J.-Y."/>
            <person name="Shiu J.-H."/>
            <person name="Chen W.-M."/>
            <person name="Chiang Y.-R."/>
            <person name="Tang S.-L."/>
        </authorList>
    </citation>
    <scope>NUCLEOTIDE SEQUENCE [LARGE SCALE GENOMIC DNA]</scope>
    <source>
        <strain evidence="6 7">CL-33</strain>
    </source>
</reference>
<dbReference type="SMART" id="SM00564">
    <property type="entry name" value="PQQ"/>
    <property type="match status" value="6"/>
</dbReference>
<dbReference type="InterPro" id="IPR017687">
    <property type="entry name" value="BamB"/>
</dbReference>
<keyword evidence="2 4" id="KW-0472">Membrane</keyword>
<dbReference type="PATRIC" id="fig|570277.3.peg.2049"/>
<dbReference type="InterPro" id="IPR011047">
    <property type="entry name" value="Quinoprotein_ADH-like_sf"/>
</dbReference>
<dbReference type="GO" id="GO:0051205">
    <property type="term" value="P:protein insertion into membrane"/>
    <property type="evidence" value="ECO:0007669"/>
    <property type="project" value="UniProtKB-UniRule"/>
</dbReference>